<dbReference type="SUPFAM" id="SSF55729">
    <property type="entry name" value="Acyl-CoA N-acyltransferases (Nat)"/>
    <property type="match status" value="1"/>
</dbReference>
<dbReference type="InterPro" id="IPR027795">
    <property type="entry name" value="CASTOR_ACT_dom"/>
</dbReference>
<reference evidence="2" key="1">
    <citation type="submission" date="2024-07" db="EMBL/GenBank/DDBJ databases">
        <authorList>
            <person name="Yu S.T."/>
        </authorList>
    </citation>
    <scope>NUCLEOTIDE SEQUENCE</scope>
    <source>
        <strain evidence="2">R11</strain>
    </source>
</reference>
<evidence type="ECO:0000259" key="1">
    <source>
        <dbReference type="PROSITE" id="PS51186"/>
    </source>
</evidence>
<protein>
    <submittedName>
        <fullName evidence="2">GNAT family N-acetyltransferase</fullName>
        <ecNumber evidence="2">2.3.1.-</ecNumber>
    </submittedName>
</protein>
<dbReference type="Gene3D" id="3.30.2130.10">
    <property type="entry name" value="VC0802-like"/>
    <property type="match status" value="1"/>
</dbReference>
<dbReference type="InterPro" id="IPR000182">
    <property type="entry name" value="GNAT_dom"/>
</dbReference>
<dbReference type="InterPro" id="IPR016181">
    <property type="entry name" value="Acyl_CoA_acyltransferase"/>
</dbReference>
<name>A0AB39MU21_9ACTN</name>
<dbReference type="RefSeq" id="WP_369269324.1">
    <property type="nucleotide sequence ID" value="NZ_CP163432.1"/>
</dbReference>
<keyword evidence="2" id="KW-0012">Acyltransferase</keyword>
<dbReference type="EC" id="2.3.1.-" evidence="2"/>
<dbReference type="EMBL" id="CP163432">
    <property type="protein sequence ID" value="XDQ08876.1"/>
    <property type="molecule type" value="Genomic_DNA"/>
</dbReference>
<organism evidence="2">
    <name type="scientific">Streptomyces sp. R11</name>
    <dbReference type="NCBI Taxonomy" id="3238625"/>
    <lineage>
        <taxon>Bacteria</taxon>
        <taxon>Bacillati</taxon>
        <taxon>Actinomycetota</taxon>
        <taxon>Actinomycetes</taxon>
        <taxon>Kitasatosporales</taxon>
        <taxon>Streptomycetaceae</taxon>
        <taxon>Streptomyces</taxon>
    </lineage>
</organism>
<dbReference type="GO" id="GO:0016747">
    <property type="term" value="F:acyltransferase activity, transferring groups other than amino-acyl groups"/>
    <property type="evidence" value="ECO:0007669"/>
    <property type="project" value="InterPro"/>
</dbReference>
<keyword evidence="2" id="KW-0808">Transferase</keyword>
<feature type="domain" description="N-acetyltransferase" evidence="1">
    <location>
        <begin position="9"/>
        <end position="156"/>
    </location>
</feature>
<sequence length="288" mass="30932">MTRELPEDLTVRPARAEDYTQVLSALDAWRGPDDARCEVPLSRLLFEDFLATCFAAENAGGELAGFLIGCLSQSDRRTAYVHQVAVAPRVRRRGVATVLYDTFFAAVRAQGRRVVRSDAAVGAGNAMLHERLGFVSAPDTPAVELDLATRPQHRIQPSDGTSSGGVALRLRILEPVFALELRADRGEPWDRTWHAMVRAPEGLTVIKEADSSTPEGDRWIGLYDADAGHGLDVPGLLAAVVSPLAGAAVPVFVASTYHADLVLVPRSLRREACAALRGAGHEVLGLAP</sequence>
<proteinExistence type="predicted"/>
<dbReference type="CDD" id="cd04301">
    <property type="entry name" value="NAT_SF"/>
    <property type="match status" value="1"/>
</dbReference>
<dbReference type="Gene3D" id="3.40.630.30">
    <property type="match status" value="1"/>
</dbReference>
<dbReference type="InterPro" id="IPR045865">
    <property type="entry name" value="ACT-like_dom_sf"/>
</dbReference>
<accession>A0AB39MU21</accession>
<dbReference type="Pfam" id="PF13840">
    <property type="entry name" value="ACT_7"/>
    <property type="match status" value="1"/>
</dbReference>
<dbReference type="Pfam" id="PF00583">
    <property type="entry name" value="Acetyltransf_1"/>
    <property type="match status" value="1"/>
</dbReference>
<dbReference type="SUPFAM" id="SSF55021">
    <property type="entry name" value="ACT-like"/>
    <property type="match status" value="1"/>
</dbReference>
<dbReference type="AlphaFoldDB" id="A0AB39MU21"/>
<gene>
    <name evidence="2" type="ORF">AB5J55_04060</name>
</gene>
<dbReference type="PROSITE" id="PS51186">
    <property type="entry name" value="GNAT"/>
    <property type="match status" value="1"/>
</dbReference>
<evidence type="ECO:0000313" key="2">
    <source>
        <dbReference type="EMBL" id="XDQ08876.1"/>
    </source>
</evidence>